<sequence>MLERALMHVRAAIVLRNCAAGATSDAEHSLLIKVASIHEARARKAIRTSQSQDRRR</sequence>
<accession>A0ABW3WWL5</accession>
<evidence type="ECO:0000313" key="2">
    <source>
        <dbReference type="Proteomes" id="UP001597176"/>
    </source>
</evidence>
<proteinExistence type="predicted"/>
<gene>
    <name evidence="1" type="ORF">ACFQ4G_09180</name>
</gene>
<reference evidence="2" key="1">
    <citation type="journal article" date="2019" name="Int. J. Syst. Evol. Microbiol.">
        <title>The Global Catalogue of Microorganisms (GCM) 10K type strain sequencing project: providing services to taxonomists for standard genome sequencing and annotation.</title>
        <authorList>
            <consortium name="The Broad Institute Genomics Platform"/>
            <consortium name="The Broad Institute Genome Sequencing Center for Infectious Disease"/>
            <person name="Wu L."/>
            <person name="Ma J."/>
        </authorList>
    </citation>
    <scope>NUCLEOTIDE SEQUENCE [LARGE SCALE GENOMIC DNA]</scope>
    <source>
        <strain evidence="2">CCUG 56108</strain>
    </source>
</reference>
<protein>
    <submittedName>
        <fullName evidence="1">Uncharacterized protein</fullName>
    </submittedName>
</protein>
<comment type="caution">
    <text evidence="1">The sequence shown here is derived from an EMBL/GenBank/DDBJ whole genome shotgun (WGS) entry which is preliminary data.</text>
</comment>
<name>A0ABW3WWL5_9HYPH</name>
<organism evidence="1 2">
    <name type="scientific">Methylobacterium marchantiae</name>
    <dbReference type="NCBI Taxonomy" id="600331"/>
    <lineage>
        <taxon>Bacteria</taxon>
        <taxon>Pseudomonadati</taxon>
        <taxon>Pseudomonadota</taxon>
        <taxon>Alphaproteobacteria</taxon>
        <taxon>Hyphomicrobiales</taxon>
        <taxon>Methylobacteriaceae</taxon>
        <taxon>Methylobacterium</taxon>
    </lineage>
</organism>
<dbReference type="EMBL" id="JBHTND010000010">
    <property type="protein sequence ID" value="MFD1301754.1"/>
    <property type="molecule type" value="Genomic_DNA"/>
</dbReference>
<keyword evidence="2" id="KW-1185">Reference proteome</keyword>
<evidence type="ECO:0000313" key="1">
    <source>
        <dbReference type="EMBL" id="MFD1301754.1"/>
    </source>
</evidence>
<dbReference type="RefSeq" id="WP_238208022.1">
    <property type="nucleotide sequence ID" value="NZ_JBHTND010000010.1"/>
</dbReference>
<dbReference type="Proteomes" id="UP001597176">
    <property type="component" value="Unassembled WGS sequence"/>
</dbReference>